<keyword evidence="1" id="KW-0472">Membrane</keyword>
<proteinExistence type="predicted"/>
<evidence type="ECO:0000313" key="3">
    <source>
        <dbReference type="Proteomes" id="UP000462621"/>
    </source>
</evidence>
<keyword evidence="3" id="KW-1185">Reference proteome</keyword>
<keyword evidence="1" id="KW-0812">Transmembrane</keyword>
<gene>
    <name evidence="2" type="ORF">F9817_14510</name>
</gene>
<feature type="transmembrane region" description="Helical" evidence="1">
    <location>
        <begin position="21"/>
        <end position="40"/>
    </location>
</feature>
<reference evidence="2 3" key="1">
    <citation type="submission" date="2019-10" db="EMBL/GenBank/DDBJ databases">
        <title>Vibrio sp. nov. isolated from a shrimp pond.</title>
        <authorList>
            <person name="Gomez-Gil B."/>
            <person name="Enciso-Ibarra J."/>
            <person name="Enciso-Ibarra K."/>
            <person name="Bolan-Mejia C."/>
        </authorList>
    </citation>
    <scope>NUCLEOTIDE SEQUENCE [LARGE SCALE GENOMIC DNA]</scope>
    <source>
        <strain evidence="2 3">CAIM 722</strain>
    </source>
</reference>
<keyword evidence="1" id="KW-1133">Transmembrane helix</keyword>
<dbReference type="EMBL" id="WEKT01000028">
    <property type="protein sequence ID" value="MZI94407.1"/>
    <property type="molecule type" value="Genomic_DNA"/>
</dbReference>
<comment type="caution">
    <text evidence="2">The sequence shown here is derived from an EMBL/GenBank/DDBJ whole genome shotgun (WGS) entry which is preliminary data.</text>
</comment>
<feature type="transmembrane region" description="Helical" evidence="1">
    <location>
        <begin position="84"/>
        <end position="104"/>
    </location>
</feature>
<protein>
    <submittedName>
        <fullName evidence="2">DUF805 domain-containing protein</fullName>
    </submittedName>
</protein>
<dbReference type="PANTHER" id="PTHR34980">
    <property type="entry name" value="INNER MEMBRANE PROTEIN-RELATED-RELATED"/>
    <property type="match status" value="1"/>
</dbReference>
<dbReference type="GO" id="GO:0005886">
    <property type="term" value="C:plasma membrane"/>
    <property type="evidence" value="ECO:0007669"/>
    <property type="project" value="TreeGrafter"/>
</dbReference>
<dbReference type="RefSeq" id="WP_161156791.1">
    <property type="nucleotide sequence ID" value="NZ_WEKT01000028.1"/>
</dbReference>
<sequence length="125" mass="14323">MYYYLSAIRQYVNFRGRERRKAFWHFYLINIIIGFIFAALDGLFGTINAIEGSGTISAIYGAFIFLPSLALFVRRIHDTGRSGWWALLLFIPIIGFLSALYFSIADGHPYENEYGPSPKHLSFGR</sequence>
<dbReference type="PANTHER" id="PTHR34980:SF2">
    <property type="entry name" value="INNER MEMBRANE PROTEIN YHAH-RELATED"/>
    <property type="match status" value="1"/>
</dbReference>
<accession>A0A7X4LML5</accession>
<feature type="transmembrane region" description="Helical" evidence="1">
    <location>
        <begin position="52"/>
        <end position="72"/>
    </location>
</feature>
<dbReference type="Proteomes" id="UP000462621">
    <property type="component" value="Unassembled WGS sequence"/>
</dbReference>
<dbReference type="AlphaFoldDB" id="A0A7X4LML5"/>
<evidence type="ECO:0000313" key="2">
    <source>
        <dbReference type="EMBL" id="MZI94407.1"/>
    </source>
</evidence>
<organism evidence="2 3">
    <name type="scientific">Vibrio eleionomae</name>
    <dbReference type="NCBI Taxonomy" id="2653505"/>
    <lineage>
        <taxon>Bacteria</taxon>
        <taxon>Pseudomonadati</taxon>
        <taxon>Pseudomonadota</taxon>
        <taxon>Gammaproteobacteria</taxon>
        <taxon>Vibrionales</taxon>
        <taxon>Vibrionaceae</taxon>
        <taxon>Vibrio</taxon>
    </lineage>
</organism>
<evidence type="ECO:0000256" key="1">
    <source>
        <dbReference type="SAM" id="Phobius"/>
    </source>
</evidence>
<dbReference type="InterPro" id="IPR008523">
    <property type="entry name" value="DUF805"/>
</dbReference>
<dbReference type="Pfam" id="PF05656">
    <property type="entry name" value="DUF805"/>
    <property type="match status" value="1"/>
</dbReference>
<name>A0A7X4LML5_9VIBR</name>